<dbReference type="CDD" id="cd02412">
    <property type="entry name" value="KH-II_30S_S3"/>
    <property type="match status" value="1"/>
</dbReference>
<dbReference type="InterPro" id="IPR057258">
    <property type="entry name" value="Ribosomal_uS3"/>
</dbReference>
<dbReference type="PANTHER" id="PTHR11760">
    <property type="entry name" value="30S/40S RIBOSOMAL PROTEIN S3"/>
    <property type="match status" value="1"/>
</dbReference>
<evidence type="ECO:0000313" key="1">
    <source>
        <dbReference type="EMBL" id="CAH9117968.1"/>
    </source>
</evidence>
<dbReference type="GO" id="GO:0022627">
    <property type="term" value="C:cytosolic small ribosomal subunit"/>
    <property type="evidence" value="ECO:0007669"/>
    <property type="project" value="TreeGrafter"/>
</dbReference>
<dbReference type="Gene3D" id="3.30.300.20">
    <property type="match status" value="1"/>
</dbReference>
<protein>
    <recommendedName>
        <fullName evidence="3">Ribosomal protein S3</fullName>
    </recommendedName>
</protein>
<organism evidence="1 2">
    <name type="scientific">Cuscuta epithymum</name>
    <dbReference type="NCBI Taxonomy" id="186058"/>
    <lineage>
        <taxon>Eukaryota</taxon>
        <taxon>Viridiplantae</taxon>
        <taxon>Streptophyta</taxon>
        <taxon>Embryophyta</taxon>
        <taxon>Tracheophyta</taxon>
        <taxon>Spermatophyta</taxon>
        <taxon>Magnoliopsida</taxon>
        <taxon>eudicotyledons</taxon>
        <taxon>Gunneridae</taxon>
        <taxon>Pentapetalae</taxon>
        <taxon>asterids</taxon>
        <taxon>lamiids</taxon>
        <taxon>Solanales</taxon>
        <taxon>Convolvulaceae</taxon>
        <taxon>Cuscuteae</taxon>
        <taxon>Cuscuta</taxon>
        <taxon>Cuscuta subgen. Cuscuta</taxon>
    </lineage>
</organism>
<name>A0AAV0EBU1_9ASTE</name>
<dbReference type="PANTHER" id="PTHR11760:SF19">
    <property type="entry name" value="SMALL RIBOSOMAL SUBUNIT PROTEIN US3C"/>
    <property type="match status" value="1"/>
</dbReference>
<evidence type="ECO:0008006" key="3">
    <source>
        <dbReference type="Google" id="ProtNLM"/>
    </source>
</evidence>
<reference evidence="1" key="1">
    <citation type="submission" date="2022-07" db="EMBL/GenBank/DDBJ databases">
        <authorList>
            <person name="Macas J."/>
            <person name="Novak P."/>
            <person name="Neumann P."/>
        </authorList>
    </citation>
    <scope>NUCLEOTIDE SEQUENCE</scope>
</reference>
<dbReference type="SUPFAM" id="SSF54814">
    <property type="entry name" value="Prokaryotic type KH domain (KH-domain type II)"/>
    <property type="match status" value="1"/>
</dbReference>
<dbReference type="InterPro" id="IPR015946">
    <property type="entry name" value="KH_dom-like_a/b"/>
</dbReference>
<dbReference type="EMBL" id="CAMAPF010000633">
    <property type="protein sequence ID" value="CAH9117968.1"/>
    <property type="molecule type" value="Genomic_DNA"/>
</dbReference>
<dbReference type="InterPro" id="IPR009019">
    <property type="entry name" value="KH_sf_prok-type"/>
</dbReference>
<comment type="caution">
    <text evidence="1">The sequence shown here is derived from an EMBL/GenBank/DDBJ whole genome shotgun (WGS) entry which is preliminary data.</text>
</comment>
<evidence type="ECO:0000313" key="2">
    <source>
        <dbReference type="Proteomes" id="UP001152523"/>
    </source>
</evidence>
<gene>
    <name evidence="1" type="ORF">CEPIT_LOCUS22093</name>
</gene>
<proteinExistence type="predicted"/>
<accession>A0AAV0EBU1</accession>
<dbReference type="Proteomes" id="UP001152523">
    <property type="component" value="Unassembled WGS sequence"/>
</dbReference>
<dbReference type="AlphaFoldDB" id="A0AAV0EBU1"/>
<keyword evidence="2" id="KW-1185">Reference proteome</keyword>
<dbReference type="GO" id="GO:0003723">
    <property type="term" value="F:RNA binding"/>
    <property type="evidence" value="ECO:0007669"/>
    <property type="project" value="InterPro"/>
</dbReference>
<dbReference type="GO" id="GO:0003735">
    <property type="term" value="F:structural constituent of ribosome"/>
    <property type="evidence" value="ECO:0007669"/>
    <property type="project" value="TreeGrafter"/>
</dbReference>
<sequence length="117" mass="13745">MGQKINPLGFRLGTNQAHYSLWFSKPKTYAENLQEDQKIRAFIKNYVQKNRIKPSATEGIASIYIKKRLDLIQVIIYMGFPKIFMENSPQGVEELQKALQKKIKFCKPKTEYCYHKN</sequence>